<dbReference type="SMART" id="SM01127">
    <property type="entry name" value="DDHD"/>
    <property type="match status" value="1"/>
</dbReference>
<name>A0A4P9YIB3_ROZAC</name>
<dbReference type="InterPro" id="IPR057826">
    <property type="entry name" value="WWE_C20G8.02"/>
</dbReference>
<dbReference type="Pfam" id="PF23463">
    <property type="entry name" value="WWE_2"/>
    <property type="match status" value="1"/>
</dbReference>
<evidence type="ECO:0000313" key="3">
    <source>
        <dbReference type="Proteomes" id="UP000281549"/>
    </source>
</evidence>
<dbReference type="Pfam" id="PF02862">
    <property type="entry name" value="DDHD"/>
    <property type="match status" value="1"/>
</dbReference>
<reference evidence="3" key="1">
    <citation type="journal article" date="2018" name="Nat. Microbiol.">
        <title>Leveraging single-cell genomics to expand the fungal tree of life.</title>
        <authorList>
            <person name="Ahrendt S.R."/>
            <person name="Quandt C.A."/>
            <person name="Ciobanu D."/>
            <person name="Clum A."/>
            <person name="Salamov A."/>
            <person name="Andreopoulos B."/>
            <person name="Cheng J.F."/>
            <person name="Woyke T."/>
            <person name="Pelin A."/>
            <person name="Henrissat B."/>
            <person name="Reynolds N.K."/>
            <person name="Benny G.L."/>
            <person name="Smith M.E."/>
            <person name="James T.Y."/>
            <person name="Grigoriev I.V."/>
        </authorList>
    </citation>
    <scope>NUCLEOTIDE SEQUENCE [LARGE SCALE GENOMIC DNA]</scope>
    <source>
        <strain evidence="3">CSF55</strain>
    </source>
</reference>
<accession>A0A4P9YIB3</accession>
<protein>
    <recommendedName>
        <fullName evidence="1">DDHD domain-containing protein</fullName>
    </recommendedName>
</protein>
<dbReference type="GO" id="GO:0005737">
    <property type="term" value="C:cytoplasm"/>
    <property type="evidence" value="ECO:0007669"/>
    <property type="project" value="TreeGrafter"/>
</dbReference>
<evidence type="ECO:0000259" key="1">
    <source>
        <dbReference type="PROSITE" id="PS51043"/>
    </source>
</evidence>
<sequence length="652" mass="75368">MILSWWFYSIEEKKSEILYDSFKSFRASQPQKWLPFSYTDYLSLEEGYRKKNSTQEATETKENILVLDHKLFQVDLDLMIMKPYYWEGHYYEVRRSKWFFKGDTCIIPCPSNLEVLLEGSYKQHEHFITSTEEIMDEPEGDDKSEKISNKNIFRKSKKFSFVEMDFEDEFSFMKVHFIAGRRERAYVHDKNGTIKIAKSFFDFLPISKSIKIPSYKFFRGMNRFRETANKYNNQIKLLNNPISEKYSNYVRSIAVGEYSAQNESCEYSNLLFVVHGIGQKRYIKKDGDVFSIADMLRSTFDGLAKDPKKKFMVLPIEWRTRININVEDTIRSHQESEKFESLLNDISLRTIPKVRGLFSEILLDVLLYMSPAYSSVIVDTATEQLNNLYDLFVKANPHFKGKISFLSHSLGSVITFDIVTNQKIKTLESQGSRESFLNILADWMPTPFFSKAPESSQTLNFPVENVFAIGSPLGVFILLKGLTVLGGNDTETHKLIKDLPNQDMEKIAILSCKNIFNFADINDPVAYRLEPLFCREAKDEPASLLPCAQGRSLSRTRSNSAAKSHCKIITKHSQTLEPIKEIDKDGDNKVYPEEAPISTLFKFNNYGRVDYQFCSSSSIIYNQYLNSISAHSSYWTNDSLLAFISNIMTLNN</sequence>
<dbReference type="EMBL" id="ML005581">
    <property type="protein sequence ID" value="RKP18040.1"/>
    <property type="molecule type" value="Genomic_DNA"/>
</dbReference>
<dbReference type="GO" id="GO:0004620">
    <property type="term" value="F:phospholipase activity"/>
    <property type="evidence" value="ECO:0007669"/>
    <property type="project" value="TreeGrafter"/>
</dbReference>
<proteinExistence type="predicted"/>
<dbReference type="PANTHER" id="PTHR23509">
    <property type="entry name" value="PA-PL1 PHOSPHOLIPASE FAMILY"/>
    <property type="match status" value="1"/>
</dbReference>
<dbReference type="AlphaFoldDB" id="A0A4P9YIB3"/>
<organism evidence="2 3">
    <name type="scientific">Rozella allomycis (strain CSF55)</name>
    <dbReference type="NCBI Taxonomy" id="988480"/>
    <lineage>
        <taxon>Eukaryota</taxon>
        <taxon>Fungi</taxon>
        <taxon>Fungi incertae sedis</taxon>
        <taxon>Cryptomycota</taxon>
        <taxon>Cryptomycota incertae sedis</taxon>
        <taxon>Rozella</taxon>
    </lineage>
</organism>
<dbReference type="GO" id="GO:0046872">
    <property type="term" value="F:metal ion binding"/>
    <property type="evidence" value="ECO:0007669"/>
    <property type="project" value="InterPro"/>
</dbReference>
<evidence type="ECO:0000313" key="2">
    <source>
        <dbReference type="EMBL" id="RKP18040.1"/>
    </source>
</evidence>
<dbReference type="PROSITE" id="PS51043">
    <property type="entry name" value="DDHD"/>
    <property type="match status" value="1"/>
</dbReference>
<dbReference type="InterPro" id="IPR058055">
    <property type="entry name" value="PA-PLA1"/>
</dbReference>
<dbReference type="PANTHER" id="PTHR23509:SF10">
    <property type="entry name" value="LD21067P"/>
    <property type="match status" value="1"/>
</dbReference>
<feature type="domain" description="DDHD" evidence="1">
    <location>
        <begin position="459"/>
        <end position="650"/>
    </location>
</feature>
<dbReference type="Proteomes" id="UP000281549">
    <property type="component" value="Unassembled WGS sequence"/>
</dbReference>
<dbReference type="InterPro" id="IPR004177">
    <property type="entry name" value="DDHD_dom"/>
</dbReference>
<gene>
    <name evidence="2" type="ORF">ROZALSC1DRAFT_23614</name>
</gene>